<organism evidence="7 8">
    <name type="scientific">Thermanaerovibrio acidaminovorans (strain ATCC 49978 / DSM 6589 / Su883)</name>
    <name type="common">Selenomonas acidaminovorans</name>
    <dbReference type="NCBI Taxonomy" id="525903"/>
    <lineage>
        <taxon>Bacteria</taxon>
        <taxon>Thermotogati</taxon>
        <taxon>Synergistota</taxon>
        <taxon>Synergistia</taxon>
        <taxon>Synergistales</taxon>
        <taxon>Synergistaceae</taxon>
        <taxon>Thermanaerovibrio</taxon>
    </lineage>
</organism>
<dbReference type="Gene3D" id="3.90.226.10">
    <property type="entry name" value="2-enoyl-CoA Hydratase, Chain A, domain 1"/>
    <property type="match status" value="1"/>
</dbReference>
<gene>
    <name evidence="7" type="ordered locus">Taci_0490</name>
</gene>
<dbReference type="AlphaFoldDB" id="D1B8X3"/>
<dbReference type="SMART" id="SM00228">
    <property type="entry name" value="PDZ"/>
    <property type="match status" value="1"/>
</dbReference>
<keyword evidence="4 5" id="KW-0720">Serine protease</keyword>
<dbReference type="GO" id="GO:0007165">
    <property type="term" value="P:signal transduction"/>
    <property type="evidence" value="ECO:0007669"/>
    <property type="project" value="TreeGrafter"/>
</dbReference>
<dbReference type="NCBIfam" id="TIGR00225">
    <property type="entry name" value="prc"/>
    <property type="match status" value="1"/>
</dbReference>
<evidence type="ECO:0000256" key="2">
    <source>
        <dbReference type="ARBA" id="ARBA00022670"/>
    </source>
</evidence>
<dbReference type="STRING" id="525903.Taci_0490"/>
<dbReference type="GO" id="GO:0006508">
    <property type="term" value="P:proteolysis"/>
    <property type="evidence" value="ECO:0007669"/>
    <property type="project" value="UniProtKB-KW"/>
</dbReference>
<dbReference type="InterPro" id="IPR005151">
    <property type="entry name" value="Tail-specific_protease"/>
</dbReference>
<evidence type="ECO:0000256" key="3">
    <source>
        <dbReference type="ARBA" id="ARBA00022801"/>
    </source>
</evidence>
<evidence type="ECO:0000256" key="1">
    <source>
        <dbReference type="ARBA" id="ARBA00009179"/>
    </source>
</evidence>
<dbReference type="Gene3D" id="3.30.750.44">
    <property type="match status" value="1"/>
</dbReference>
<dbReference type="FunFam" id="2.30.42.10:FF:000063">
    <property type="entry name" value="Peptidase, S41 family"/>
    <property type="match status" value="1"/>
</dbReference>
<feature type="domain" description="PDZ" evidence="6">
    <location>
        <begin position="106"/>
        <end position="184"/>
    </location>
</feature>
<dbReference type="Gene3D" id="2.30.42.10">
    <property type="match status" value="1"/>
</dbReference>
<dbReference type="Pfam" id="PF00595">
    <property type="entry name" value="PDZ"/>
    <property type="match status" value="1"/>
</dbReference>
<dbReference type="PATRIC" id="fig|525903.6.peg.495"/>
<dbReference type="PANTHER" id="PTHR32060:SF30">
    <property type="entry name" value="CARBOXY-TERMINAL PROCESSING PROTEASE CTPA"/>
    <property type="match status" value="1"/>
</dbReference>
<dbReference type="EMBL" id="CP001818">
    <property type="protein sequence ID" value="ACZ18726.1"/>
    <property type="molecule type" value="Genomic_DNA"/>
</dbReference>
<evidence type="ECO:0000259" key="6">
    <source>
        <dbReference type="PROSITE" id="PS50106"/>
    </source>
</evidence>
<dbReference type="InterPro" id="IPR036034">
    <property type="entry name" value="PDZ_sf"/>
</dbReference>
<protein>
    <submittedName>
        <fullName evidence="7">Carboxyl-terminal protease</fullName>
        <ecNumber evidence="7">3.4.21.102</ecNumber>
    </submittedName>
</protein>
<dbReference type="SUPFAM" id="SSF52096">
    <property type="entry name" value="ClpP/crotonase"/>
    <property type="match status" value="1"/>
</dbReference>
<sequence length="400" mass="43659">MRRLLSFMKRFRDVFLGVAIGALAVTGMMAAVANDGSQPDSLKPPFSVRNMAILRQARAIMELYHVDADKLPGEQKLFYGAMKGMVSAAGDPYTRFVDPSQLKEESIEMEGQYGGVGMYVGQRDGKVLVISPMEGTPAHRAGLKPMDEIVKVNDKVVVGMAQDEVVNMLRGQAGTKVTVWVRRKGKDEILKFNLVREIIKVKSVRYSLLEEGYAYVRLAHFTQTSGQEMREAVSWARSKGAKGMVLDLRNDPGGLLNAAVDVASCFLNDGDLVVSTRGRVERANEAMYASGGVKYPGPLVVLINEGSASASEIVAGALRDHKRAKLVGTKSFGKGSVQTLFNLPDGAGMYVTIARYYTPSGKMIDKVGLEPDVKVRGEPNENPKKDVQLKRALEVLKKGR</sequence>
<dbReference type="KEGG" id="tai:Taci_0490"/>
<dbReference type="OrthoDB" id="9812068at2"/>
<evidence type="ECO:0000313" key="8">
    <source>
        <dbReference type="Proteomes" id="UP000002030"/>
    </source>
</evidence>
<dbReference type="HOGENOM" id="CLU_017295_3_0_0"/>
<dbReference type="InterPro" id="IPR004447">
    <property type="entry name" value="Peptidase_S41A"/>
</dbReference>
<dbReference type="CDD" id="cd06782">
    <property type="entry name" value="cpPDZ_CPP-like"/>
    <property type="match status" value="1"/>
</dbReference>
<dbReference type="GO" id="GO:0030288">
    <property type="term" value="C:outer membrane-bounded periplasmic space"/>
    <property type="evidence" value="ECO:0007669"/>
    <property type="project" value="TreeGrafter"/>
</dbReference>
<evidence type="ECO:0000313" key="7">
    <source>
        <dbReference type="EMBL" id="ACZ18726.1"/>
    </source>
</evidence>
<dbReference type="Pfam" id="PF03572">
    <property type="entry name" value="Peptidase_S41"/>
    <property type="match status" value="1"/>
</dbReference>
<dbReference type="PROSITE" id="PS50106">
    <property type="entry name" value="PDZ"/>
    <property type="match status" value="1"/>
</dbReference>
<reference evidence="7 8" key="1">
    <citation type="journal article" date="2009" name="Stand. Genomic Sci.">
        <title>Complete genome sequence of Thermanaerovibrio acidaminovorans type strain (Su883).</title>
        <authorList>
            <person name="Chovatia M."/>
            <person name="Sikorski J."/>
            <person name="Schroder M."/>
            <person name="Lapidus A."/>
            <person name="Nolan M."/>
            <person name="Tice H."/>
            <person name="Glavina Del Rio T."/>
            <person name="Copeland A."/>
            <person name="Cheng J.F."/>
            <person name="Lucas S."/>
            <person name="Chen F."/>
            <person name="Bruce D."/>
            <person name="Goodwin L."/>
            <person name="Pitluck S."/>
            <person name="Ivanova N."/>
            <person name="Mavromatis K."/>
            <person name="Ovchinnikova G."/>
            <person name="Pati A."/>
            <person name="Chen A."/>
            <person name="Palaniappan K."/>
            <person name="Land M."/>
            <person name="Hauser L."/>
            <person name="Chang Y.J."/>
            <person name="Jeffries C.D."/>
            <person name="Chain P."/>
            <person name="Saunders E."/>
            <person name="Detter J.C."/>
            <person name="Brettin T."/>
            <person name="Rohde M."/>
            <person name="Goker M."/>
            <person name="Spring S."/>
            <person name="Bristow J."/>
            <person name="Markowitz V."/>
            <person name="Hugenholtz P."/>
            <person name="Kyrpides N.C."/>
            <person name="Klenk H.P."/>
            <person name="Eisen J.A."/>
        </authorList>
    </citation>
    <scope>NUCLEOTIDE SEQUENCE [LARGE SCALE GENOMIC DNA]</scope>
    <source>
        <strain evidence="8">ATCC 49978 / DSM 6589 / Su883</strain>
    </source>
</reference>
<keyword evidence="8" id="KW-1185">Reference proteome</keyword>
<dbReference type="GO" id="GO:0004252">
    <property type="term" value="F:serine-type endopeptidase activity"/>
    <property type="evidence" value="ECO:0007669"/>
    <property type="project" value="UniProtKB-EC"/>
</dbReference>
<evidence type="ECO:0000256" key="4">
    <source>
        <dbReference type="ARBA" id="ARBA00022825"/>
    </source>
</evidence>
<proteinExistence type="inferred from homology"/>
<dbReference type="PANTHER" id="PTHR32060">
    <property type="entry name" value="TAIL-SPECIFIC PROTEASE"/>
    <property type="match status" value="1"/>
</dbReference>
<dbReference type="SMART" id="SM00245">
    <property type="entry name" value="TSPc"/>
    <property type="match status" value="1"/>
</dbReference>
<dbReference type="CDD" id="cd07560">
    <property type="entry name" value="Peptidase_S41_CPP"/>
    <property type="match status" value="1"/>
</dbReference>
<dbReference type="MEROPS" id="S41.004"/>
<dbReference type="InterPro" id="IPR001478">
    <property type="entry name" value="PDZ"/>
</dbReference>
<dbReference type="Proteomes" id="UP000002030">
    <property type="component" value="Chromosome"/>
</dbReference>
<name>D1B8X3_THEAS</name>
<keyword evidence="3 5" id="KW-0378">Hydrolase</keyword>
<dbReference type="eggNOG" id="COG0793">
    <property type="taxonomic scope" value="Bacteria"/>
</dbReference>
<keyword evidence="2 5" id="KW-0645">Protease</keyword>
<accession>D1B8X3</accession>
<dbReference type="SUPFAM" id="SSF50156">
    <property type="entry name" value="PDZ domain-like"/>
    <property type="match status" value="1"/>
</dbReference>
<comment type="similarity">
    <text evidence="1 5">Belongs to the peptidase S41A family.</text>
</comment>
<evidence type="ECO:0000256" key="5">
    <source>
        <dbReference type="RuleBase" id="RU004404"/>
    </source>
</evidence>
<dbReference type="EC" id="3.4.21.102" evidence="7"/>
<dbReference type="InterPro" id="IPR029045">
    <property type="entry name" value="ClpP/crotonase-like_dom_sf"/>
</dbReference>
<dbReference type="EnsemblBacteria" id="ACZ18726">
    <property type="protein sequence ID" value="ACZ18726"/>
    <property type="gene ID" value="Taci_0490"/>
</dbReference>